<dbReference type="EMBL" id="CP023483">
    <property type="protein sequence ID" value="ATF26127.1"/>
    <property type="molecule type" value="Genomic_DNA"/>
</dbReference>
<evidence type="ECO:0000256" key="9">
    <source>
        <dbReference type="ARBA" id="ARBA00023316"/>
    </source>
</evidence>
<dbReference type="OrthoDB" id="9803760at2"/>
<dbReference type="InterPro" id="IPR050068">
    <property type="entry name" value="MurA_subfamily"/>
</dbReference>
<feature type="active site" description="Proton donor" evidence="13">
    <location>
        <position position="119"/>
    </location>
</feature>
<keyword evidence="6 13" id="KW-0133">Cell shape</keyword>
<name>A0A1D2LBL5_BROTH</name>
<dbReference type="EC" id="2.5.1.7" evidence="13"/>
<dbReference type="Proteomes" id="UP000243591">
    <property type="component" value="Chromosome"/>
</dbReference>
<gene>
    <name evidence="16" type="primary">murAB</name>
    <name evidence="13" type="synonym">murA</name>
    <name evidence="16" type="ORF">BTBSAS_70015</name>
    <name evidence="15" type="ORF">CNY62_06830</name>
</gene>
<dbReference type="AlphaFoldDB" id="A0A1D2LBL5"/>
<comment type="function">
    <text evidence="13">Cell wall formation. Adds enolpyruvyl to UDP-N-acetylglucosamine.</text>
</comment>
<dbReference type="PANTHER" id="PTHR43783:SF2">
    <property type="entry name" value="UDP-N-ACETYLGLUCOSAMINE 1-CARBOXYVINYLTRANSFERASE 2"/>
    <property type="match status" value="1"/>
</dbReference>
<keyword evidence="9 13" id="KW-0961">Cell wall biogenesis/degradation</keyword>
<evidence type="ECO:0000313" key="17">
    <source>
        <dbReference type="Proteomes" id="UP000243591"/>
    </source>
</evidence>
<dbReference type="KEGG" id="bths:CNY62_06830"/>
<evidence type="ECO:0000256" key="3">
    <source>
        <dbReference type="ARBA" id="ARBA00022490"/>
    </source>
</evidence>
<evidence type="ECO:0000313" key="16">
    <source>
        <dbReference type="EMBL" id="SPP30164.1"/>
    </source>
</evidence>
<dbReference type="EMBL" id="OUNC01000067">
    <property type="protein sequence ID" value="SPP30164.1"/>
    <property type="molecule type" value="Genomic_DNA"/>
</dbReference>
<comment type="subcellular location">
    <subcellularLocation>
        <location evidence="1 13">Cytoplasm</location>
    </subcellularLocation>
</comment>
<keyword evidence="5 13" id="KW-0808">Transferase</keyword>
<dbReference type="GO" id="GO:0071555">
    <property type="term" value="P:cell wall organization"/>
    <property type="evidence" value="ECO:0007669"/>
    <property type="project" value="UniProtKB-KW"/>
</dbReference>
<dbReference type="Proteomes" id="UP000270190">
    <property type="component" value="Unassembled WGS sequence"/>
</dbReference>
<evidence type="ECO:0000256" key="13">
    <source>
        <dbReference type="HAMAP-Rule" id="MF_00111"/>
    </source>
</evidence>
<dbReference type="GO" id="GO:0008760">
    <property type="term" value="F:UDP-N-acetylglucosamine 1-carboxyvinyltransferase activity"/>
    <property type="evidence" value="ECO:0007669"/>
    <property type="project" value="UniProtKB-UniRule"/>
</dbReference>
<dbReference type="SUPFAM" id="SSF55205">
    <property type="entry name" value="EPT/RTPC-like"/>
    <property type="match status" value="1"/>
</dbReference>
<dbReference type="RefSeq" id="WP_029090891.1">
    <property type="nucleotide sequence ID" value="NZ_CBCPIX010000008.1"/>
</dbReference>
<comment type="catalytic activity">
    <reaction evidence="12 13">
        <text>phosphoenolpyruvate + UDP-N-acetyl-alpha-D-glucosamine = UDP-N-acetyl-3-O-(1-carboxyvinyl)-alpha-D-glucosamine + phosphate</text>
        <dbReference type="Rhea" id="RHEA:18681"/>
        <dbReference type="ChEBI" id="CHEBI:43474"/>
        <dbReference type="ChEBI" id="CHEBI:57705"/>
        <dbReference type="ChEBI" id="CHEBI:58702"/>
        <dbReference type="ChEBI" id="CHEBI:68483"/>
        <dbReference type="EC" id="2.5.1.7"/>
    </reaction>
</comment>
<keyword evidence="3 13" id="KW-0963">Cytoplasm</keyword>
<evidence type="ECO:0000256" key="5">
    <source>
        <dbReference type="ARBA" id="ARBA00022679"/>
    </source>
</evidence>
<evidence type="ECO:0000256" key="7">
    <source>
        <dbReference type="ARBA" id="ARBA00022984"/>
    </source>
</evidence>
<organism evidence="15 17">
    <name type="scientific">Brochothrix thermosphacta</name>
    <name type="common">Microbacterium thermosphactum</name>
    <dbReference type="NCBI Taxonomy" id="2756"/>
    <lineage>
        <taxon>Bacteria</taxon>
        <taxon>Bacillati</taxon>
        <taxon>Bacillota</taxon>
        <taxon>Bacilli</taxon>
        <taxon>Bacillales</taxon>
        <taxon>Listeriaceae</taxon>
        <taxon>Brochothrix</taxon>
    </lineage>
</organism>
<dbReference type="UniPathway" id="UPA00219"/>
<dbReference type="Pfam" id="PF00275">
    <property type="entry name" value="EPSP_synthase"/>
    <property type="match status" value="1"/>
</dbReference>
<comment type="similarity">
    <text evidence="11 13">Belongs to the EPSP synthase family. MurA subfamily.</text>
</comment>
<dbReference type="HAMAP" id="MF_00111">
    <property type="entry name" value="MurA"/>
    <property type="match status" value="1"/>
</dbReference>
<evidence type="ECO:0000256" key="1">
    <source>
        <dbReference type="ARBA" id="ARBA00004496"/>
    </source>
</evidence>
<evidence type="ECO:0000256" key="4">
    <source>
        <dbReference type="ARBA" id="ARBA00022618"/>
    </source>
</evidence>
<evidence type="ECO:0000256" key="10">
    <source>
        <dbReference type="ARBA" id="ARBA00023317"/>
    </source>
</evidence>
<feature type="binding site" evidence="13">
    <location>
        <position position="330"/>
    </location>
    <ligand>
        <name>UDP-N-acetyl-alpha-D-glucosamine</name>
        <dbReference type="ChEBI" id="CHEBI:57705"/>
    </ligand>
</feature>
<keyword evidence="8 13" id="KW-0131">Cell cycle</keyword>
<keyword evidence="4 13" id="KW-0132">Cell division</keyword>
<evidence type="ECO:0000259" key="14">
    <source>
        <dbReference type="Pfam" id="PF00275"/>
    </source>
</evidence>
<dbReference type="GO" id="GO:0019277">
    <property type="term" value="P:UDP-N-acetylgalactosamine biosynthetic process"/>
    <property type="evidence" value="ECO:0007669"/>
    <property type="project" value="InterPro"/>
</dbReference>
<feature type="domain" description="Enolpyruvate transferase" evidence="14">
    <location>
        <begin position="9"/>
        <end position="409"/>
    </location>
</feature>
<reference evidence="18" key="2">
    <citation type="submission" date="2018-04" db="EMBL/GenBank/DDBJ databases">
        <authorList>
            <person name="Illikoud N."/>
        </authorList>
    </citation>
    <scope>NUCLEOTIDE SEQUENCE [LARGE SCALE GENOMIC DNA]</scope>
</reference>
<dbReference type="InterPro" id="IPR036968">
    <property type="entry name" value="Enolpyruvate_Tfrase_sf"/>
</dbReference>
<comment type="caution">
    <text evidence="13">Lacks conserved residue(s) required for the propagation of feature annotation.</text>
</comment>
<accession>A0A1D2LBL5</accession>
<proteinExistence type="inferred from homology"/>
<reference evidence="15 17" key="1">
    <citation type="submission" date="2017-09" db="EMBL/GenBank/DDBJ databases">
        <title>Complete Genome Sequences of Two Strains of the Meat Spoilage Bacterium Brochothrix thermosphacta Isolated from Ground Chicken.</title>
        <authorList>
            <person name="Paoli G.C."/>
            <person name="Wijey C."/>
            <person name="Chen C.-Y."/>
            <person name="Nguyen L."/>
            <person name="Yan X."/>
            <person name="Irwin P.L."/>
        </authorList>
    </citation>
    <scope>NUCLEOTIDE SEQUENCE [LARGE SCALE GENOMIC DNA]</scope>
    <source>
        <strain evidence="15 17">BI</strain>
    </source>
</reference>
<evidence type="ECO:0000256" key="6">
    <source>
        <dbReference type="ARBA" id="ARBA00022960"/>
    </source>
</evidence>
<reference evidence="16" key="3">
    <citation type="submission" date="2018-04" db="EMBL/GenBank/DDBJ databases">
        <authorList>
            <person name="Go L.Y."/>
            <person name="Mitchell J.A."/>
        </authorList>
    </citation>
    <scope>NUCLEOTIDE SEQUENCE</scope>
    <source>
        <strain evidence="16">BSAS1 3</strain>
    </source>
</reference>
<feature type="binding site" evidence="13">
    <location>
        <position position="308"/>
    </location>
    <ligand>
        <name>UDP-N-acetyl-alpha-D-glucosamine</name>
        <dbReference type="ChEBI" id="CHEBI:57705"/>
    </ligand>
</feature>
<feature type="binding site" evidence="13">
    <location>
        <position position="95"/>
    </location>
    <ligand>
        <name>UDP-N-acetyl-alpha-D-glucosamine</name>
        <dbReference type="ChEBI" id="CHEBI:57705"/>
    </ligand>
</feature>
<dbReference type="InterPro" id="IPR001986">
    <property type="entry name" value="Enolpyruvate_Tfrase_dom"/>
</dbReference>
<dbReference type="CDD" id="cd01555">
    <property type="entry name" value="UdpNAET"/>
    <property type="match status" value="1"/>
</dbReference>
<dbReference type="InterPro" id="IPR013792">
    <property type="entry name" value="RNA3'P_cycl/enolpyr_Trfase_a/b"/>
</dbReference>
<evidence type="ECO:0000256" key="11">
    <source>
        <dbReference type="ARBA" id="ARBA00038367"/>
    </source>
</evidence>
<evidence type="ECO:0000313" key="18">
    <source>
        <dbReference type="Proteomes" id="UP000270190"/>
    </source>
</evidence>
<evidence type="ECO:0000256" key="12">
    <source>
        <dbReference type="ARBA" id="ARBA00047527"/>
    </source>
</evidence>
<keyword evidence="17" id="KW-1185">Reference proteome</keyword>
<feature type="binding site" evidence="13">
    <location>
        <begin position="24"/>
        <end position="25"/>
    </location>
    <ligand>
        <name>phosphoenolpyruvate</name>
        <dbReference type="ChEBI" id="CHEBI:58702"/>
    </ligand>
</feature>
<dbReference type="GeneID" id="66537206"/>
<evidence type="ECO:0000256" key="8">
    <source>
        <dbReference type="ARBA" id="ARBA00023306"/>
    </source>
</evidence>
<dbReference type="InterPro" id="IPR005750">
    <property type="entry name" value="UDP_GlcNAc_COvinyl_MurA"/>
</dbReference>
<comment type="pathway">
    <text evidence="2 13">Cell wall biogenesis; peptidoglycan biosynthesis.</text>
</comment>
<dbReference type="Gene3D" id="3.65.10.10">
    <property type="entry name" value="Enolpyruvate transferase domain"/>
    <property type="match status" value="2"/>
</dbReference>
<dbReference type="GO" id="GO:0051301">
    <property type="term" value="P:cell division"/>
    <property type="evidence" value="ECO:0007669"/>
    <property type="project" value="UniProtKB-KW"/>
</dbReference>
<dbReference type="GO" id="GO:0005737">
    <property type="term" value="C:cytoplasm"/>
    <property type="evidence" value="ECO:0007669"/>
    <property type="project" value="UniProtKB-SubCell"/>
</dbReference>
<dbReference type="GO" id="GO:0008360">
    <property type="term" value="P:regulation of cell shape"/>
    <property type="evidence" value="ECO:0007669"/>
    <property type="project" value="UniProtKB-KW"/>
</dbReference>
<dbReference type="GO" id="GO:0009252">
    <property type="term" value="P:peptidoglycan biosynthetic process"/>
    <property type="evidence" value="ECO:0007669"/>
    <property type="project" value="UniProtKB-UniRule"/>
</dbReference>
<feature type="modified residue" description="2-(S-cysteinyl)pyruvic acid O-phosphothioketal" evidence="13">
    <location>
        <position position="119"/>
    </location>
</feature>
<dbReference type="STRING" id="2756.BFR44_09780"/>
<dbReference type="PANTHER" id="PTHR43783">
    <property type="entry name" value="UDP-N-ACETYLGLUCOSAMINE 1-CARBOXYVINYLTRANSFERASE"/>
    <property type="match status" value="1"/>
</dbReference>
<evidence type="ECO:0000256" key="2">
    <source>
        <dbReference type="ARBA" id="ARBA00004752"/>
    </source>
</evidence>
<keyword evidence="7 13" id="KW-0573">Peptidoglycan synthesis</keyword>
<dbReference type="NCBIfam" id="NF009470">
    <property type="entry name" value="PRK12830.1"/>
    <property type="match status" value="1"/>
</dbReference>
<protein>
    <recommendedName>
        <fullName evidence="13">UDP-N-acetylglucosamine 1-carboxyvinyltransferase</fullName>
        <ecNumber evidence="13">2.5.1.7</ecNumber>
    </recommendedName>
    <alternativeName>
        <fullName evidence="13">Enoylpyruvate transferase</fullName>
    </alternativeName>
    <alternativeName>
        <fullName evidence="13">UDP-N-acetylglucosamine enolpyruvyl transferase</fullName>
        <shortName evidence="13">EPT</shortName>
    </alternativeName>
</protein>
<feature type="binding site" evidence="13">
    <location>
        <begin position="124"/>
        <end position="128"/>
    </location>
    <ligand>
        <name>UDP-N-acetyl-alpha-D-glucosamine</name>
        <dbReference type="ChEBI" id="CHEBI:57705"/>
    </ligand>
</feature>
<dbReference type="NCBIfam" id="TIGR01072">
    <property type="entry name" value="murA"/>
    <property type="match status" value="1"/>
</dbReference>
<evidence type="ECO:0000313" key="15">
    <source>
        <dbReference type="EMBL" id="ATF26127.1"/>
    </source>
</evidence>
<keyword evidence="10 13" id="KW-0670">Pyruvate</keyword>
<sequence length="422" mass="45268">MTTDVFKIKGGKPLNGKVKIDGSKNSAVALIPALILGDEPVILEGVPDISDTHTLFEILSEIGGTVTELAPGTFEIDPRAMVSMPLPEGNVKKLRASYYLMGAMLGRFNEAVVGLPGGCYLGPRPIDQHIKGFEALGAKVTNEQGAIYLRAEKMLGNRMYLDTASVGATINLMLAAVKAEGQTVIENAAKEPEIVDVASLLNQMGARIVGAGTDRIRIVGVDYLHSCRHVVIPDRIEAGTYMIMAAATNGHVQIDNVILEHLEPLVAKLLEMNVPLELGEDYVIVKPHEELLQPVDIQAMTYPGFPTDLQQPFVTLLTQADGASVVTDNIYSARFKQVDELNRMGAHIYVEGRTAIVKEAATLSGTVVTASDLRAGAALVTAGLIASGETIIQEVSHIERGYSNIIEKLQGLGAEIERTSHK</sequence>
<dbReference type="NCBIfam" id="NF006873">
    <property type="entry name" value="PRK09369.1"/>
    <property type="match status" value="1"/>
</dbReference>